<comment type="function">
    <text evidence="6">Involved in copper resistance.</text>
</comment>
<evidence type="ECO:0000313" key="8">
    <source>
        <dbReference type="EMBL" id="PSR46147.1"/>
    </source>
</evidence>
<reference evidence="8 9" key="1">
    <citation type="submission" date="2018-03" db="EMBL/GenBank/DDBJ databases">
        <title>First report of an OXA-48+CTX-M-M-producing Kluyvera ascorbata clone recovered from patients admitted in a University Hospital in Madrid, Spain.</title>
        <authorList>
            <person name="Hernandez-Garcia M."/>
            <person name="Leon-Sampedro R."/>
            <person name="Perez-Viso B."/>
            <person name="Morosini M.I."/>
            <person name="Lopez-Fresnena N."/>
            <person name="Coque T.M."/>
            <person name="Bonten M."/>
            <person name="Malhotra-Kumar S."/>
            <person name="Ruiz-Garbajosa P."/>
            <person name="Canton R."/>
        </authorList>
    </citation>
    <scope>NUCLEOTIDE SEQUENCE [LARGE SCALE GENOMIC DNA]</scope>
    <source>
        <strain evidence="8 9">KA2</strain>
    </source>
</reference>
<feature type="transmembrane region" description="Helical" evidence="6">
    <location>
        <begin position="50"/>
        <end position="70"/>
    </location>
</feature>
<gene>
    <name evidence="8" type="ORF">C8256_14085</name>
</gene>
<keyword evidence="5 6" id="KW-0472">Membrane</keyword>
<dbReference type="InterPro" id="IPR032694">
    <property type="entry name" value="CopC/D"/>
</dbReference>
<dbReference type="InterPro" id="IPR008457">
    <property type="entry name" value="Cu-R_CopD_dom"/>
</dbReference>
<feature type="transmembrane region" description="Helical" evidence="6">
    <location>
        <begin position="193"/>
        <end position="212"/>
    </location>
</feature>
<evidence type="ECO:0000256" key="3">
    <source>
        <dbReference type="ARBA" id="ARBA00022692"/>
    </source>
</evidence>
<evidence type="ECO:0000256" key="1">
    <source>
        <dbReference type="ARBA" id="ARBA00004651"/>
    </source>
</evidence>
<feature type="transmembrane region" description="Helical" evidence="6">
    <location>
        <begin position="90"/>
        <end position="110"/>
    </location>
</feature>
<dbReference type="NCBIfam" id="NF033808">
    <property type="entry name" value="copper_CopD"/>
    <property type="match status" value="1"/>
</dbReference>
<dbReference type="STRING" id="1006000.GKAS_00338"/>
<keyword evidence="3 6" id="KW-0812">Transmembrane</keyword>
<feature type="domain" description="Copper resistance protein D" evidence="7">
    <location>
        <begin position="186"/>
        <end position="283"/>
    </location>
</feature>
<evidence type="ECO:0000256" key="6">
    <source>
        <dbReference type="RuleBase" id="RU369037"/>
    </source>
</evidence>
<feature type="transmembrane region" description="Helical" evidence="6">
    <location>
        <begin position="119"/>
        <end position="139"/>
    </location>
</feature>
<feature type="transmembrane region" description="Helical" evidence="6">
    <location>
        <begin position="151"/>
        <end position="172"/>
    </location>
</feature>
<keyword evidence="6" id="KW-0186">Copper</keyword>
<dbReference type="GO" id="GO:0046688">
    <property type="term" value="P:response to copper ion"/>
    <property type="evidence" value="ECO:0007669"/>
    <property type="project" value="UniProtKB-UniRule"/>
</dbReference>
<proteinExistence type="inferred from homology"/>
<protein>
    <recommendedName>
        <fullName evidence="6">Copper resistance protein D</fullName>
    </recommendedName>
</protein>
<keyword evidence="2 6" id="KW-1003">Cell membrane</keyword>
<dbReference type="PANTHER" id="PTHR34820">
    <property type="entry name" value="INNER MEMBRANE PROTEIN YEBZ"/>
    <property type="match status" value="1"/>
</dbReference>
<dbReference type="RefSeq" id="WP_106927744.1">
    <property type="nucleotide sequence ID" value="NZ_CABMMU010000010.1"/>
</dbReference>
<evidence type="ECO:0000256" key="2">
    <source>
        <dbReference type="ARBA" id="ARBA00022475"/>
    </source>
</evidence>
<keyword evidence="4 6" id="KW-1133">Transmembrane helix</keyword>
<dbReference type="Proteomes" id="UP000240892">
    <property type="component" value="Unassembled WGS sequence"/>
</dbReference>
<dbReference type="GO" id="GO:0006825">
    <property type="term" value="P:copper ion transport"/>
    <property type="evidence" value="ECO:0007669"/>
    <property type="project" value="InterPro"/>
</dbReference>
<dbReference type="AlphaFoldDB" id="A0A2T2Y0Y4"/>
<dbReference type="Pfam" id="PF05425">
    <property type="entry name" value="CopD"/>
    <property type="match status" value="1"/>
</dbReference>
<feature type="transmembrane region" description="Helical" evidence="6">
    <location>
        <begin position="6"/>
        <end position="29"/>
    </location>
</feature>
<evidence type="ECO:0000259" key="7">
    <source>
        <dbReference type="Pfam" id="PF05425"/>
    </source>
</evidence>
<accession>A0A2T2Y0Y4</accession>
<evidence type="ECO:0000313" key="9">
    <source>
        <dbReference type="Proteomes" id="UP000240892"/>
    </source>
</evidence>
<feature type="transmembrane region" description="Helical" evidence="6">
    <location>
        <begin position="224"/>
        <end position="247"/>
    </location>
</feature>
<evidence type="ECO:0000256" key="5">
    <source>
        <dbReference type="ARBA" id="ARBA00023136"/>
    </source>
</evidence>
<feature type="transmembrane region" description="Helical" evidence="6">
    <location>
        <begin position="268"/>
        <end position="287"/>
    </location>
</feature>
<dbReference type="EMBL" id="PYHO01000010">
    <property type="protein sequence ID" value="PSR46147.1"/>
    <property type="molecule type" value="Genomic_DNA"/>
</dbReference>
<comment type="similarity">
    <text evidence="6">Belongs to the CopD family.</text>
</comment>
<name>A0A2T2Y0Y4_9ENTR</name>
<keyword evidence="9" id="KW-1185">Reference proteome</keyword>
<organism evidence="8 9">
    <name type="scientific">Kluyvera genomosp. 2</name>
    <dbReference type="NCBI Taxonomy" id="2774054"/>
    <lineage>
        <taxon>Bacteria</taxon>
        <taxon>Pseudomonadati</taxon>
        <taxon>Pseudomonadota</taxon>
        <taxon>Gammaproteobacteria</taxon>
        <taxon>Enterobacterales</taxon>
        <taxon>Enterobacteriaceae</taxon>
        <taxon>Kluyvera</taxon>
    </lineage>
</organism>
<dbReference type="PANTHER" id="PTHR34820:SF4">
    <property type="entry name" value="INNER MEMBRANE PROTEIN YEBZ"/>
    <property type="match status" value="1"/>
</dbReference>
<comment type="caution">
    <text evidence="8">The sequence shown here is derived from an EMBL/GenBank/DDBJ whole genome shotgun (WGS) entry which is preliminary data.</text>
</comment>
<sequence length="290" mass="31874">MLTALYIALRFVHFAALMVAFGCTLYAGWWAPSALRRLLIQRFAQLLRSALAVSALSAMLMLVVQGGLMGEGWSDTWRPDVWQAVLHTQFGGVWLWEIVLSWVALGIAWVRPRQMMRRLLLLCVAQFILLAGVGHAAMYDGAAGALQRVNHALHLLCAAAWVGGLVPFLYCLRLAKGRWRKAAIGTMMRYSRYGHLAVAGALVTGLINSWLIQGGLTVATPYGIALWVKMGLVALMVALALLNRYLLVPRMASTPQGLAQRLFLRTTQAEIVLGALVLACVSLFATWEPF</sequence>
<comment type="subcellular location">
    <subcellularLocation>
        <location evidence="6">Cell inner membrane</location>
        <topology evidence="6">Multi-pass membrane protein</topology>
    </subcellularLocation>
    <subcellularLocation>
        <location evidence="1">Cell membrane</location>
        <topology evidence="1">Multi-pass membrane protein</topology>
    </subcellularLocation>
</comment>
<dbReference type="InterPro" id="IPR047689">
    <property type="entry name" value="CopD"/>
</dbReference>
<evidence type="ECO:0000256" key="4">
    <source>
        <dbReference type="ARBA" id="ARBA00022989"/>
    </source>
</evidence>
<dbReference type="GO" id="GO:0005886">
    <property type="term" value="C:plasma membrane"/>
    <property type="evidence" value="ECO:0007669"/>
    <property type="project" value="UniProtKB-SubCell"/>
</dbReference>
<keyword evidence="6" id="KW-0997">Cell inner membrane</keyword>